<sequence length="243" mass="26835">MRTPSETFCALLDAHDEAVHRFNSLPDDADDTPEYEQASQAMCEASDRADQAVPTSWPEFERLLTHMASGGQTGIDEDNANRLMLHARRLLSGGLHVEARTPIRDLMAMLERAGQRGEATDRAPQNAKNMMPSRAWGRQHSALTSAIIHEPPLDAVDVLAVLMRLAAHHDLIASDGDEAPPRDLQDLNEMIAVALPNCITKLAEMLPDGDWRTREVAAELNYHALQVQRWLPDAAPIGDEGVR</sequence>
<evidence type="ECO:0000313" key="1">
    <source>
        <dbReference type="EMBL" id="KTW00158.1"/>
    </source>
</evidence>
<protein>
    <submittedName>
        <fullName evidence="1">Uncharacterized protein</fullName>
    </submittedName>
</protein>
<dbReference type="EMBL" id="LDTF01000017">
    <property type="protein sequence ID" value="KTW00158.1"/>
    <property type="molecule type" value="Genomic_DNA"/>
</dbReference>
<comment type="caution">
    <text evidence="1">The sequence shown here is derived from an EMBL/GenBank/DDBJ whole genome shotgun (WGS) entry which is preliminary data.</text>
</comment>
<proteinExistence type="predicted"/>
<dbReference type="PATRIC" id="fig|172044.3.peg.695"/>
<gene>
    <name evidence="1" type="ORF">NS355_05025</name>
</gene>
<organism evidence="1 2">
    <name type="scientific">Sphingomonas yabuuchiae</name>
    <dbReference type="NCBI Taxonomy" id="172044"/>
    <lineage>
        <taxon>Bacteria</taxon>
        <taxon>Pseudomonadati</taxon>
        <taxon>Pseudomonadota</taxon>
        <taxon>Alphaproteobacteria</taxon>
        <taxon>Sphingomonadales</taxon>
        <taxon>Sphingomonadaceae</taxon>
        <taxon>Sphingomonas</taxon>
    </lineage>
</organism>
<accession>A0A147IWQ2</accession>
<reference evidence="1 2" key="1">
    <citation type="journal article" date="2016" name="Front. Microbiol.">
        <title>Genomic Resource of Rice Seed Associated Bacteria.</title>
        <authorList>
            <person name="Midha S."/>
            <person name="Bansal K."/>
            <person name="Sharma S."/>
            <person name="Kumar N."/>
            <person name="Patil P.P."/>
            <person name="Chaudhry V."/>
            <person name="Patil P.B."/>
        </authorList>
    </citation>
    <scope>NUCLEOTIDE SEQUENCE [LARGE SCALE GENOMIC DNA]</scope>
    <source>
        <strain evidence="1 2">NS355</strain>
    </source>
</reference>
<name>A0A147IWQ2_9SPHN</name>
<evidence type="ECO:0000313" key="2">
    <source>
        <dbReference type="Proteomes" id="UP000073923"/>
    </source>
</evidence>
<dbReference type="RefSeq" id="WP_058744694.1">
    <property type="nucleotide sequence ID" value="NZ_LDTF01000017.1"/>
</dbReference>
<dbReference type="Proteomes" id="UP000073923">
    <property type="component" value="Unassembled WGS sequence"/>
</dbReference>
<dbReference type="AlphaFoldDB" id="A0A147IWQ2"/>
<dbReference type="OrthoDB" id="9985843at2"/>